<evidence type="ECO:0000256" key="5">
    <source>
        <dbReference type="ARBA" id="ARBA00023180"/>
    </source>
</evidence>
<dbReference type="Gene3D" id="3.20.20.80">
    <property type="entry name" value="Glycosidases"/>
    <property type="match status" value="1"/>
</dbReference>
<dbReference type="OrthoDB" id="428480at2759"/>
<dbReference type="AlphaFoldDB" id="A0A168PBP2"/>
<comment type="catalytic activity">
    <reaction evidence="1 7">
        <text>Hydrolysis of terminal non-reducing N-acetyl-D-hexosamine residues in N-acetyl-beta-D-hexosaminides.</text>
        <dbReference type="EC" id="3.2.1.52"/>
    </reaction>
</comment>
<feature type="domain" description="Glycoside hydrolase family 20 catalytic" evidence="10">
    <location>
        <begin position="158"/>
        <end position="510"/>
    </location>
</feature>
<feature type="active site" description="Proton donor" evidence="8">
    <location>
        <position position="316"/>
    </location>
</feature>
<dbReference type="InParanoid" id="A0A168PBP2"/>
<dbReference type="InterPro" id="IPR029019">
    <property type="entry name" value="HEX_eukaryotic_N"/>
</dbReference>
<evidence type="ECO:0000256" key="7">
    <source>
        <dbReference type="PIRNR" id="PIRNR001093"/>
    </source>
</evidence>
<accession>A0A168PBP2</accession>
<evidence type="ECO:0000259" key="10">
    <source>
        <dbReference type="Pfam" id="PF00728"/>
    </source>
</evidence>
<gene>
    <name evidence="12" type="primary">ABSGL_07865.1 scaffold 9181</name>
</gene>
<comment type="similarity">
    <text evidence="2 7">Belongs to the glycosyl hydrolase 20 family.</text>
</comment>
<evidence type="ECO:0000256" key="1">
    <source>
        <dbReference type="ARBA" id="ARBA00001231"/>
    </source>
</evidence>
<dbReference type="Pfam" id="PF00728">
    <property type="entry name" value="Glyco_hydro_20"/>
    <property type="match status" value="1"/>
</dbReference>
<dbReference type="InterPro" id="IPR025705">
    <property type="entry name" value="Beta_hexosaminidase_sua/sub"/>
</dbReference>
<keyword evidence="4 7" id="KW-0378">Hydrolase</keyword>
<reference evidence="12" key="1">
    <citation type="submission" date="2016-04" db="EMBL/GenBank/DDBJ databases">
        <authorList>
            <person name="Evans L.H."/>
            <person name="Alamgir A."/>
            <person name="Owens N."/>
            <person name="Weber N.D."/>
            <person name="Virtaneva K."/>
            <person name="Barbian K."/>
            <person name="Babar A."/>
            <person name="Rosenke K."/>
        </authorList>
    </citation>
    <scope>NUCLEOTIDE SEQUENCE [LARGE SCALE GENOMIC DNA]</scope>
    <source>
        <strain evidence="12">CBS 101.48</strain>
    </source>
</reference>
<dbReference type="FunFam" id="3.20.20.80:FF:000063">
    <property type="entry name" value="Beta-hexosaminidase"/>
    <property type="match status" value="1"/>
</dbReference>
<keyword evidence="3 9" id="KW-0732">Signal</keyword>
<evidence type="ECO:0000313" key="12">
    <source>
        <dbReference type="EMBL" id="SAM02102.1"/>
    </source>
</evidence>
<dbReference type="Gene3D" id="3.30.379.10">
    <property type="entry name" value="Chitobiase/beta-hexosaminidase domain 2-like"/>
    <property type="match status" value="1"/>
</dbReference>
<evidence type="ECO:0000313" key="13">
    <source>
        <dbReference type="Proteomes" id="UP000078561"/>
    </source>
</evidence>
<dbReference type="InterPro" id="IPR029018">
    <property type="entry name" value="Hex-like_dom2"/>
</dbReference>
<dbReference type="PRINTS" id="PR00738">
    <property type="entry name" value="GLHYDRLASE20"/>
</dbReference>
<dbReference type="InterPro" id="IPR015883">
    <property type="entry name" value="Glyco_hydro_20_cat"/>
</dbReference>
<evidence type="ECO:0000256" key="8">
    <source>
        <dbReference type="PIRSR" id="PIRSR001093-1"/>
    </source>
</evidence>
<evidence type="ECO:0000256" key="4">
    <source>
        <dbReference type="ARBA" id="ARBA00022801"/>
    </source>
</evidence>
<dbReference type="STRING" id="4829.A0A168PBP2"/>
<feature type="signal peptide" evidence="9">
    <location>
        <begin position="1"/>
        <end position="19"/>
    </location>
</feature>
<keyword evidence="5" id="KW-0325">Glycoprotein</keyword>
<dbReference type="InterPro" id="IPR017853">
    <property type="entry name" value="GH"/>
</dbReference>
<evidence type="ECO:0000256" key="9">
    <source>
        <dbReference type="SAM" id="SignalP"/>
    </source>
</evidence>
<dbReference type="Proteomes" id="UP000078561">
    <property type="component" value="Unassembled WGS sequence"/>
</dbReference>
<dbReference type="GO" id="GO:0005975">
    <property type="term" value="P:carbohydrate metabolic process"/>
    <property type="evidence" value="ECO:0007669"/>
    <property type="project" value="InterPro"/>
</dbReference>
<keyword evidence="6 7" id="KW-0326">Glycosidase</keyword>
<dbReference type="EC" id="3.2.1.52" evidence="7"/>
<name>A0A168PBP2_ABSGL</name>
<protein>
    <recommendedName>
        <fullName evidence="7">Beta-hexosaminidase</fullName>
        <ecNumber evidence="7">3.2.1.52</ecNumber>
    </recommendedName>
</protein>
<dbReference type="SUPFAM" id="SSF51445">
    <property type="entry name" value="(Trans)glycosidases"/>
    <property type="match status" value="1"/>
</dbReference>
<dbReference type="GO" id="GO:0030203">
    <property type="term" value="P:glycosaminoglycan metabolic process"/>
    <property type="evidence" value="ECO:0007669"/>
    <property type="project" value="TreeGrafter"/>
</dbReference>
<sequence length="565" mass="63284">MKITFAIASAALLFCAVDAETFLFPIPQEVKWTGHGAALSHDFKITGAQNNNVKEAAKRYTKLIRKEKWEPVQVPYEKQAPLKKARQLNQLKIQVKNNHVKLDIDVDESYKLDVPSNGGSATLTAPTWVGAIRGLETFSQLVTGSVVHTATIKDSPSYGHRGISLDTSRNFYPVSDLLRTIDALAYNKMNVLHWHATDSQSWPLVFKSHPELSAKAAYSKQETYSPKDVQTVIKYGQSRGVRVYVEIDMPAHTATIGESHPDVMTCIDEFWGPLAAEPPAGQLNPISDKGLKLVKDLIKEATDVFPDTLYHTGGDEINGKCWEQDKAVAAYLKKHNLTTDELWVQWTKKIFDYVKKHTKKRPVVWEDPVNAATSHGAKFDKNVVVQVWNNPAGNYTSKGHDVIITSNDYFYLDCGNGGWVGDDERYISPTQQATTEDVFNYGGGGGSWCAPYKTWQRIYTFDPTHGVSKNHPGKVLGVELALWSEQSGPTVLDMKLWPRSAAAAEIFWSGPYDKKNKRRTLGEVQPRFNDWVYRLQARNIAAIPIQPKYCAKHPHACDLNDPAKK</sequence>
<evidence type="ECO:0000256" key="6">
    <source>
        <dbReference type="ARBA" id="ARBA00023295"/>
    </source>
</evidence>
<dbReference type="GO" id="GO:0004563">
    <property type="term" value="F:beta-N-acetylhexosaminidase activity"/>
    <property type="evidence" value="ECO:0007669"/>
    <property type="project" value="UniProtKB-EC"/>
</dbReference>
<keyword evidence="13" id="KW-1185">Reference proteome</keyword>
<evidence type="ECO:0000256" key="2">
    <source>
        <dbReference type="ARBA" id="ARBA00006285"/>
    </source>
</evidence>
<evidence type="ECO:0000259" key="11">
    <source>
        <dbReference type="Pfam" id="PF14845"/>
    </source>
</evidence>
<feature type="domain" description="Beta-hexosaminidase eukaryotic type N-terminal" evidence="11">
    <location>
        <begin position="23"/>
        <end position="141"/>
    </location>
</feature>
<evidence type="ECO:0000256" key="3">
    <source>
        <dbReference type="ARBA" id="ARBA00022729"/>
    </source>
</evidence>
<dbReference type="PANTHER" id="PTHR22600">
    <property type="entry name" value="BETA-HEXOSAMINIDASE"/>
    <property type="match status" value="1"/>
</dbReference>
<proteinExistence type="inferred from homology"/>
<dbReference type="SUPFAM" id="SSF55545">
    <property type="entry name" value="beta-N-acetylhexosaminidase-like domain"/>
    <property type="match status" value="1"/>
</dbReference>
<dbReference type="PANTHER" id="PTHR22600:SF26">
    <property type="entry name" value="BETA-N-ACETYLHEXOSAMINIDASE"/>
    <property type="match status" value="1"/>
</dbReference>
<dbReference type="EMBL" id="LT553674">
    <property type="protein sequence ID" value="SAM02102.1"/>
    <property type="molecule type" value="Genomic_DNA"/>
</dbReference>
<feature type="chain" id="PRO_5007899550" description="Beta-hexosaminidase" evidence="9">
    <location>
        <begin position="20"/>
        <end position="565"/>
    </location>
</feature>
<dbReference type="CDD" id="cd06562">
    <property type="entry name" value="GH20_HexA_HexB-like"/>
    <property type="match status" value="1"/>
</dbReference>
<dbReference type="GO" id="GO:0016020">
    <property type="term" value="C:membrane"/>
    <property type="evidence" value="ECO:0007669"/>
    <property type="project" value="TreeGrafter"/>
</dbReference>
<dbReference type="OMA" id="STSYYNW"/>
<dbReference type="Pfam" id="PF14845">
    <property type="entry name" value="Glycohydro_20b2"/>
    <property type="match status" value="1"/>
</dbReference>
<dbReference type="PIRSF" id="PIRSF001093">
    <property type="entry name" value="B-hxosamndse_ab_euk"/>
    <property type="match status" value="1"/>
</dbReference>
<organism evidence="12">
    <name type="scientific">Absidia glauca</name>
    <name type="common">Pin mould</name>
    <dbReference type="NCBI Taxonomy" id="4829"/>
    <lineage>
        <taxon>Eukaryota</taxon>
        <taxon>Fungi</taxon>
        <taxon>Fungi incertae sedis</taxon>
        <taxon>Mucoromycota</taxon>
        <taxon>Mucoromycotina</taxon>
        <taxon>Mucoromycetes</taxon>
        <taxon>Mucorales</taxon>
        <taxon>Cunninghamellaceae</taxon>
        <taxon>Absidia</taxon>
    </lineage>
</organism>